<keyword evidence="1" id="KW-0812">Transmembrane</keyword>
<proteinExistence type="predicted"/>
<feature type="transmembrane region" description="Helical" evidence="1">
    <location>
        <begin position="90"/>
        <end position="113"/>
    </location>
</feature>
<keyword evidence="1" id="KW-1133">Transmembrane helix</keyword>
<feature type="transmembrane region" description="Helical" evidence="1">
    <location>
        <begin position="119"/>
        <end position="141"/>
    </location>
</feature>
<reference evidence="3 4" key="1">
    <citation type="journal article" date="2016" name="Nat. Commun.">
        <title>Thousands of microbial genomes shed light on interconnected biogeochemical processes in an aquifer system.</title>
        <authorList>
            <person name="Anantharaman K."/>
            <person name="Brown C.T."/>
            <person name="Hug L.A."/>
            <person name="Sharon I."/>
            <person name="Castelle C.J."/>
            <person name="Probst A.J."/>
            <person name="Thomas B.C."/>
            <person name="Singh A."/>
            <person name="Wilkins M.J."/>
            <person name="Karaoz U."/>
            <person name="Brodie E.L."/>
            <person name="Williams K.H."/>
            <person name="Hubbard S.S."/>
            <person name="Banfield J.F."/>
        </authorList>
    </citation>
    <scope>NUCLEOTIDE SEQUENCE [LARGE SCALE GENOMIC DNA]</scope>
</reference>
<comment type="caution">
    <text evidence="3">The sequence shown here is derived from an EMBL/GenBank/DDBJ whole genome shotgun (WGS) entry which is preliminary data.</text>
</comment>
<feature type="domain" description="PEGA" evidence="2">
    <location>
        <begin position="35"/>
        <end position="80"/>
    </location>
</feature>
<sequence>MKGKAFYGVAVCLIAVLTSLFSGCALMMKGGKSQSLSIKSTPPGAQVYLDGNLSGDTPCALKPALKKDHVLEFRKEGYEKQIVLVANKLGAGWAALDLLFGALLFPLGIMAVANPEDKVAGLMLLAVSVLPVSVDAATGAWNHLERNELEVTLNKER</sequence>
<dbReference type="Proteomes" id="UP000179129">
    <property type="component" value="Unassembled WGS sequence"/>
</dbReference>
<feature type="transmembrane region" description="Helical" evidence="1">
    <location>
        <begin position="6"/>
        <end position="28"/>
    </location>
</feature>
<evidence type="ECO:0000313" key="4">
    <source>
        <dbReference type="Proteomes" id="UP000179129"/>
    </source>
</evidence>
<organism evidence="3 4">
    <name type="scientific">Candidatus Glassbacteria bacterium RIFCSPLOWO2_12_FULL_58_11</name>
    <dbReference type="NCBI Taxonomy" id="1817867"/>
    <lineage>
        <taxon>Bacteria</taxon>
        <taxon>Candidatus Glassiibacteriota</taxon>
    </lineage>
</organism>
<name>A0A1F5YZE1_9BACT</name>
<accession>A0A1F5YZE1</accession>
<evidence type="ECO:0000256" key="1">
    <source>
        <dbReference type="SAM" id="Phobius"/>
    </source>
</evidence>
<dbReference type="Pfam" id="PF08308">
    <property type="entry name" value="PEGA"/>
    <property type="match status" value="1"/>
</dbReference>
<dbReference type="EMBL" id="MFIX01000044">
    <property type="protein sequence ID" value="OGG05541.1"/>
    <property type="molecule type" value="Genomic_DNA"/>
</dbReference>
<evidence type="ECO:0000259" key="2">
    <source>
        <dbReference type="Pfam" id="PF08308"/>
    </source>
</evidence>
<evidence type="ECO:0000313" key="3">
    <source>
        <dbReference type="EMBL" id="OGG05541.1"/>
    </source>
</evidence>
<dbReference type="InterPro" id="IPR013229">
    <property type="entry name" value="PEGA"/>
</dbReference>
<gene>
    <name evidence="3" type="ORF">A3F83_11435</name>
</gene>
<dbReference type="PROSITE" id="PS51257">
    <property type="entry name" value="PROKAR_LIPOPROTEIN"/>
    <property type="match status" value="1"/>
</dbReference>
<protein>
    <recommendedName>
        <fullName evidence="2">PEGA domain-containing protein</fullName>
    </recommendedName>
</protein>
<keyword evidence="1" id="KW-0472">Membrane</keyword>
<dbReference type="AlphaFoldDB" id="A0A1F5YZE1"/>